<keyword evidence="13" id="KW-1185">Reference proteome</keyword>
<keyword evidence="2" id="KW-0328">Glycosyltransferase</keyword>
<protein>
    <submittedName>
        <fullName evidence="12">Tetratricopeptide repeat protein</fullName>
    </submittedName>
</protein>
<dbReference type="AlphaFoldDB" id="A0AAW4LAH3"/>
<evidence type="ECO:0000313" key="12">
    <source>
        <dbReference type="EMBL" id="MBT0666537.1"/>
    </source>
</evidence>
<sequence length="627" mass="70183">MFLKTLKNANGRELLRRHWALVIVLGLTFVVYGRILDHQFINTWDDNLYVSANPDVHGFSWDNLRAVFSSYYAGNYAPVQMLSYMLDYEFWRLKPGGYLFTNILLHSGNGILVYWLLLRLHGSRLLATYAAAIFLLHPVQVESVAWISQRKNLLAMLFFLIAWLTYCRYREGSSARGGWWYAASLVSSILALLTKSVTVILPAVLIGYDWFYPAKQRRLRLSDKLPYLLAAGGVAALAMHSQLPEDAGWGGVGGGRKADYHGGSPLATFYSMLPVFCRYLRMLVFPADLSAQYRPDIYLQPQLPVLISCAVLATVTALSLMLYRHDRRLGLWPLLFFLGLLPVAQIVPLVTMMNDRYLYFPMLGVAVVAGVAADSIRNRFPALSPGVLGVLLAIPVILLSAASFQRSAVWANSIVLWRDAVSKVPHEDNWKKLGDAYYFSDKNMKEMAMQAYLRALEKNPYLIEALYSVGALSNEAGDYATAYDALTRLLAVNANHVMGRAALGYTQQKLGEVAAAEKSYRMALALQPESVQILTLLGDLALGQGEFDKAREFYGKLESKGGGAPDSAFLLACTELRSGRRDEAYAWLEKSLRRGFRNYSGVCNIREFSRAGVDPRFAALLEKYSRR</sequence>
<evidence type="ECO:0000256" key="4">
    <source>
        <dbReference type="ARBA" id="ARBA00022692"/>
    </source>
</evidence>
<name>A0AAW4LAH3_9BACT</name>
<dbReference type="Gene3D" id="1.25.40.10">
    <property type="entry name" value="Tetratricopeptide repeat domain"/>
    <property type="match status" value="1"/>
</dbReference>
<keyword evidence="8 10" id="KW-0472">Membrane</keyword>
<feature type="transmembrane region" description="Helical" evidence="10">
    <location>
        <begin position="330"/>
        <end position="351"/>
    </location>
</feature>
<evidence type="ECO:0000256" key="9">
    <source>
        <dbReference type="PROSITE-ProRule" id="PRU00339"/>
    </source>
</evidence>
<accession>A0AAW4LAH3</accession>
<feature type="transmembrane region" description="Helical" evidence="10">
    <location>
        <begin position="357"/>
        <end position="376"/>
    </location>
</feature>
<feature type="domain" description="ArnT-like N-terminal" evidence="11">
    <location>
        <begin position="72"/>
        <end position="205"/>
    </location>
</feature>
<feature type="transmembrane region" description="Helical" evidence="10">
    <location>
        <begin position="383"/>
        <end position="404"/>
    </location>
</feature>
<feature type="transmembrane region" description="Helical" evidence="10">
    <location>
        <begin position="303"/>
        <end position="323"/>
    </location>
</feature>
<evidence type="ECO:0000256" key="3">
    <source>
        <dbReference type="ARBA" id="ARBA00022679"/>
    </source>
</evidence>
<organism evidence="12 13">
    <name type="scientific">Geoanaerobacter pelophilus</name>
    <dbReference type="NCBI Taxonomy" id="60036"/>
    <lineage>
        <taxon>Bacteria</taxon>
        <taxon>Pseudomonadati</taxon>
        <taxon>Thermodesulfobacteriota</taxon>
        <taxon>Desulfuromonadia</taxon>
        <taxon>Geobacterales</taxon>
        <taxon>Geobacteraceae</taxon>
        <taxon>Geoanaerobacter</taxon>
    </lineage>
</organism>
<proteinExistence type="predicted"/>
<dbReference type="InterPro" id="IPR052346">
    <property type="entry name" value="O-mannosyl-transferase_TMTC"/>
</dbReference>
<dbReference type="GO" id="GO:0000030">
    <property type="term" value="F:mannosyltransferase activity"/>
    <property type="evidence" value="ECO:0007669"/>
    <property type="project" value="InterPro"/>
</dbReference>
<evidence type="ECO:0000256" key="8">
    <source>
        <dbReference type="ARBA" id="ARBA00023136"/>
    </source>
</evidence>
<feature type="transmembrane region" description="Helical" evidence="10">
    <location>
        <begin position="264"/>
        <end position="283"/>
    </location>
</feature>
<dbReference type="PANTHER" id="PTHR44227:SF3">
    <property type="entry name" value="PROTEIN O-MANNOSYL-TRANSFERASE TMTC4"/>
    <property type="match status" value="1"/>
</dbReference>
<feature type="transmembrane region" description="Helical" evidence="10">
    <location>
        <begin position="125"/>
        <end position="147"/>
    </location>
</feature>
<dbReference type="GO" id="GO:0016020">
    <property type="term" value="C:membrane"/>
    <property type="evidence" value="ECO:0007669"/>
    <property type="project" value="InterPro"/>
</dbReference>
<comment type="subcellular location">
    <subcellularLocation>
        <location evidence="1">Endomembrane system</location>
        <topology evidence="1">Multi-pass membrane protein</topology>
    </subcellularLocation>
</comment>
<evidence type="ECO:0000256" key="10">
    <source>
        <dbReference type="SAM" id="Phobius"/>
    </source>
</evidence>
<evidence type="ECO:0000256" key="6">
    <source>
        <dbReference type="ARBA" id="ARBA00022803"/>
    </source>
</evidence>
<comment type="caution">
    <text evidence="12">The sequence shown here is derived from an EMBL/GenBank/DDBJ whole genome shotgun (WGS) entry which is preliminary data.</text>
</comment>
<feature type="transmembrane region" description="Helical" evidence="10">
    <location>
        <begin position="98"/>
        <end position="118"/>
    </location>
</feature>
<dbReference type="Pfam" id="PF13432">
    <property type="entry name" value="TPR_16"/>
    <property type="match status" value="1"/>
</dbReference>
<dbReference type="RefSeq" id="WP_214173308.1">
    <property type="nucleotide sequence ID" value="NZ_JAHCVJ010000013.1"/>
</dbReference>
<dbReference type="GO" id="GO:0012505">
    <property type="term" value="C:endomembrane system"/>
    <property type="evidence" value="ECO:0007669"/>
    <property type="project" value="UniProtKB-SubCell"/>
</dbReference>
<dbReference type="InterPro" id="IPR011990">
    <property type="entry name" value="TPR-like_helical_dom_sf"/>
</dbReference>
<feature type="transmembrane region" description="Helical" evidence="10">
    <location>
        <begin position="20"/>
        <end position="36"/>
    </location>
</feature>
<dbReference type="GO" id="GO:0006493">
    <property type="term" value="P:protein O-linked glycosylation"/>
    <property type="evidence" value="ECO:0007669"/>
    <property type="project" value="InterPro"/>
</dbReference>
<keyword evidence="4 10" id="KW-0812">Transmembrane</keyword>
<dbReference type="InterPro" id="IPR003342">
    <property type="entry name" value="ArnT-like_N"/>
</dbReference>
<dbReference type="PANTHER" id="PTHR44227">
    <property type="match status" value="1"/>
</dbReference>
<feature type="repeat" description="TPR" evidence="9">
    <location>
        <begin position="463"/>
        <end position="496"/>
    </location>
</feature>
<reference evidence="12 13" key="1">
    <citation type="submission" date="2021-05" db="EMBL/GenBank/DDBJ databases">
        <title>The draft genome of Geobacter pelophilus DSM 12255.</title>
        <authorList>
            <person name="Xu Z."/>
            <person name="Masuda Y."/>
            <person name="Itoh H."/>
            <person name="Senoo K."/>
        </authorList>
    </citation>
    <scope>NUCLEOTIDE SEQUENCE [LARGE SCALE GENOMIC DNA]</scope>
    <source>
        <strain evidence="12 13">DSM 12255</strain>
    </source>
</reference>
<keyword evidence="6 9" id="KW-0802">TPR repeat</keyword>
<evidence type="ECO:0000256" key="5">
    <source>
        <dbReference type="ARBA" id="ARBA00022737"/>
    </source>
</evidence>
<evidence type="ECO:0000259" key="11">
    <source>
        <dbReference type="Pfam" id="PF02366"/>
    </source>
</evidence>
<dbReference type="Pfam" id="PF02366">
    <property type="entry name" value="PMT"/>
    <property type="match status" value="1"/>
</dbReference>
<gene>
    <name evidence="12" type="ORF">KI809_19685</name>
</gene>
<dbReference type="PROSITE" id="PS50005">
    <property type="entry name" value="TPR"/>
    <property type="match status" value="1"/>
</dbReference>
<dbReference type="Proteomes" id="UP000811899">
    <property type="component" value="Unassembled WGS sequence"/>
</dbReference>
<evidence type="ECO:0000256" key="1">
    <source>
        <dbReference type="ARBA" id="ARBA00004127"/>
    </source>
</evidence>
<dbReference type="InterPro" id="IPR019734">
    <property type="entry name" value="TPR_rpt"/>
</dbReference>
<dbReference type="SMART" id="SM00028">
    <property type="entry name" value="TPR"/>
    <property type="match status" value="5"/>
</dbReference>
<keyword evidence="5" id="KW-0677">Repeat</keyword>
<evidence type="ECO:0000313" key="13">
    <source>
        <dbReference type="Proteomes" id="UP000811899"/>
    </source>
</evidence>
<feature type="transmembrane region" description="Helical" evidence="10">
    <location>
        <begin position="181"/>
        <end position="205"/>
    </location>
</feature>
<dbReference type="SUPFAM" id="SSF48452">
    <property type="entry name" value="TPR-like"/>
    <property type="match status" value="1"/>
</dbReference>
<keyword evidence="3" id="KW-0808">Transferase</keyword>
<evidence type="ECO:0000256" key="7">
    <source>
        <dbReference type="ARBA" id="ARBA00022989"/>
    </source>
</evidence>
<evidence type="ECO:0000256" key="2">
    <source>
        <dbReference type="ARBA" id="ARBA00022676"/>
    </source>
</evidence>
<dbReference type="EMBL" id="JAHCVJ010000013">
    <property type="protein sequence ID" value="MBT0666537.1"/>
    <property type="molecule type" value="Genomic_DNA"/>
</dbReference>
<keyword evidence="7 10" id="KW-1133">Transmembrane helix</keyword>